<comment type="caution">
    <text evidence="3">The sequence shown here is derived from an EMBL/GenBank/DDBJ whole genome shotgun (WGS) entry which is preliminary data.</text>
</comment>
<dbReference type="Proteomes" id="UP001470230">
    <property type="component" value="Unassembled WGS sequence"/>
</dbReference>
<sequence>MKIHEAAIEAEYNLKYLSPFENFTEIFDDFEPQKVTRILPDFFSKVYKVHRILAYYRKSDKICSLLRKITNQMVNGSLNYLNSDGEFCEADNLKLIQKFNDCISLNESYHNAYNEKFKEKLDKTFIFEKFDAFSSRCSKLILIFKTIDDFDHLKNCEIKEMSLIAEYFVQNINFTLKLNNKQILDLKNKEFEKDFENFKSQCVIEDSKIRQIISKRFQLTKTVLIEIKLHKTLKETVTRKEGQLELDLWFKHCLKRF</sequence>
<dbReference type="PANTHER" id="PTHR46532:SF4">
    <property type="entry name" value="AAA+ ATPASE DOMAIN-CONTAINING PROTEIN"/>
    <property type="match status" value="1"/>
</dbReference>
<dbReference type="EMBL" id="JAPFFF010000005">
    <property type="protein sequence ID" value="KAK8888546.1"/>
    <property type="molecule type" value="Genomic_DNA"/>
</dbReference>
<dbReference type="InterPro" id="IPR013594">
    <property type="entry name" value="Dynein_heavy_tail"/>
</dbReference>
<protein>
    <submittedName>
        <fullName evidence="3">Dynein heavy chain 5, axonemal</fullName>
    </submittedName>
</protein>
<keyword evidence="4" id="KW-1185">Reference proteome</keyword>
<gene>
    <name evidence="3" type="ORF">M9Y10_033277</name>
</gene>
<dbReference type="PANTHER" id="PTHR46532">
    <property type="entry name" value="MALE FERTILITY FACTOR KL5"/>
    <property type="match status" value="1"/>
</dbReference>
<evidence type="ECO:0000259" key="2">
    <source>
        <dbReference type="Pfam" id="PF08385"/>
    </source>
</evidence>
<evidence type="ECO:0000313" key="3">
    <source>
        <dbReference type="EMBL" id="KAK8888546.1"/>
    </source>
</evidence>
<evidence type="ECO:0000313" key="4">
    <source>
        <dbReference type="Proteomes" id="UP001470230"/>
    </source>
</evidence>
<dbReference type="Pfam" id="PF08385">
    <property type="entry name" value="DHC_N1"/>
    <property type="match status" value="1"/>
</dbReference>
<proteinExistence type="inferred from homology"/>
<evidence type="ECO:0000256" key="1">
    <source>
        <dbReference type="ARBA" id="ARBA00008887"/>
    </source>
</evidence>
<reference evidence="3 4" key="1">
    <citation type="submission" date="2024-04" db="EMBL/GenBank/DDBJ databases">
        <title>Tritrichomonas musculus Genome.</title>
        <authorList>
            <person name="Alves-Ferreira E."/>
            <person name="Grigg M."/>
            <person name="Lorenzi H."/>
            <person name="Galac M."/>
        </authorList>
    </citation>
    <scope>NUCLEOTIDE SEQUENCE [LARGE SCALE GENOMIC DNA]</scope>
    <source>
        <strain evidence="3 4">EAF2021</strain>
    </source>
</reference>
<comment type="similarity">
    <text evidence="1">Belongs to the dynein heavy chain family.</text>
</comment>
<name>A0ABR2KCT0_9EUKA</name>
<feature type="domain" description="Dynein heavy chain tail" evidence="2">
    <location>
        <begin position="2"/>
        <end position="254"/>
    </location>
</feature>
<organism evidence="3 4">
    <name type="scientific">Tritrichomonas musculus</name>
    <dbReference type="NCBI Taxonomy" id="1915356"/>
    <lineage>
        <taxon>Eukaryota</taxon>
        <taxon>Metamonada</taxon>
        <taxon>Parabasalia</taxon>
        <taxon>Tritrichomonadida</taxon>
        <taxon>Tritrichomonadidae</taxon>
        <taxon>Tritrichomonas</taxon>
    </lineage>
</organism>
<accession>A0ABR2KCT0</accession>
<dbReference type="InterPro" id="IPR026983">
    <property type="entry name" value="DHC"/>
</dbReference>